<dbReference type="FunCoup" id="A0A2V0PHW6">
    <property type="interactions" value="50"/>
</dbReference>
<dbReference type="STRING" id="307507.A0A2V0PHW6"/>
<feature type="transmembrane region" description="Helical" evidence="7">
    <location>
        <begin position="485"/>
        <end position="504"/>
    </location>
</feature>
<keyword evidence="5 7" id="KW-0472">Membrane</keyword>
<evidence type="ECO:0000256" key="7">
    <source>
        <dbReference type="SAM" id="Phobius"/>
    </source>
</evidence>
<dbReference type="InterPro" id="IPR002293">
    <property type="entry name" value="AA/rel_permease1"/>
</dbReference>
<name>A0A2V0PHW6_9CHLO</name>
<keyword evidence="4 7" id="KW-1133">Transmembrane helix</keyword>
<evidence type="ECO:0000256" key="2">
    <source>
        <dbReference type="ARBA" id="ARBA00022448"/>
    </source>
</evidence>
<comment type="subcellular location">
    <subcellularLocation>
        <location evidence="1">Membrane</location>
        <topology evidence="1">Multi-pass membrane protein</topology>
    </subcellularLocation>
</comment>
<dbReference type="AlphaFoldDB" id="A0A2V0PHW6"/>
<dbReference type="OrthoDB" id="3257095at2759"/>
<dbReference type="PANTHER" id="PTHR45649">
    <property type="entry name" value="AMINO-ACID PERMEASE BAT1"/>
    <property type="match status" value="1"/>
</dbReference>
<reference evidence="8 9" key="1">
    <citation type="journal article" date="2018" name="Sci. Rep.">
        <title>Raphidocelis subcapitata (=Pseudokirchneriella subcapitata) provides an insight into genome evolution and environmental adaptations in the Sphaeropleales.</title>
        <authorList>
            <person name="Suzuki S."/>
            <person name="Yamaguchi H."/>
            <person name="Nakajima N."/>
            <person name="Kawachi M."/>
        </authorList>
    </citation>
    <scope>NUCLEOTIDE SEQUENCE [LARGE SCALE GENOMIC DNA]</scope>
    <source>
        <strain evidence="8 9">NIES-35</strain>
    </source>
</reference>
<evidence type="ECO:0000256" key="1">
    <source>
        <dbReference type="ARBA" id="ARBA00004141"/>
    </source>
</evidence>
<dbReference type="EMBL" id="BDRX01000130">
    <property type="protein sequence ID" value="GBF98622.1"/>
    <property type="molecule type" value="Genomic_DNA"/>
</dbReference>
<dbReference type="Proteomes" id="UP000247498">
    <property type="component" value="Unassembled WGS sequence"/>
</dbReference>
<keyword evidence="3 7" id="KW-0812">Transmembrane</keyword>
<feature type="transmembrane region" description="Helical" evidence="7">
    <location>
        <begin position="165"/>
        <end position="183"/>
    </location>
</feature>
<evidence type="ECO:0000313" key="9">
    <source>
        <dbReference type="Proteomes" id="UP000247498"/>
    </source>
</evidence>
<dbReference type="PANTHER" id="PTHR45649:SF26">
    <property type="entry name" value="OS04G0435100 PROTEIN"/>
    <property type="match status" value="1"/>
</dbReference>
<proteinExistence type="predicted"/>
<evidence type="ECO:0000313" key="8">
    <source>
        <dbReference type="EMBL" id="GBF98622.1"/>
    </source>
</evidence>
<evidence type="ECO:0000256" key="3">
    <source>
        <dbReference type="ARBA" id="ARBA00022692"/>
    </source>
</evidence>
<feature type="transmembrane region" description="Helical" evidence="7">
    <location>
        <begin position="271"/>
        <end position="297"/>
    </location>
</feature>
<feature type="compositionally biased region" description="Basic and acidic residues" evidence="6">
    <location>
        <begin position="531"/>
        <end position="541"/>
    </location>
</feature>
<feature type="transmembrane region" description="Helical" evidence="7">
    <location>
        <begin position="235"/>
        <end position="259"/>
    </location>
</feature>
<gene>
    <name evidence="8" type="ORF">Rsub_10811</name>
</gene>
<feature type="transmembrane region" description="Helical" evidence="7">
    <location>
        <begin position="69"/>
        <end position="102"/>
    </location>
</feature>
<feature type="transmembrane region" description="Helical" evidence="7">
    <location>
        <begin position="386"/>
        <end position="406"/>
    </location>
</feature>
<feature type="transmembrane region" description="Helical" evidence="7">
    <location>
        <begin position="336"/>
        <end position="365"/>
    </location>
</feature>
<keyword evidence="9" id="KW-1185">Reference proteome</keyword>
<dbReference type="InParanoid" id="A0A2V0PHW6"/>
<sequence>MGWLDNLIHAKAGQDDAAQLERLGYQQELSRHLNLFRNFAVCFSFLSPITGLTGTFSYTWLYGGPVAIVWGWVLVTVMNLIVGLALSEMASAFPTAGGVFFWSGRMGGRKYGPVAAWIVGFFSVLGEIGCTAGVTYTTAIIVSQYVLLGSGGADNGGTMLDQRGIVGIYIGVEIFIGLLNTFSVKLLDMVGEASVWFHVLGVTAFVIILPALAPHHQKASWVFTKFLPDESYTGIANPGFSFMLALLGSQWAMVGYDAAAHMSEETQNAAVVGPISLIATILSGFVVGLAYVLSLLFSVQKRTNVLSADAATAGGSAPMQIVWDVFVNRFGNGAGALGLFVVPLVCSLFCGAACLTTCSRVMWAFSRDGTLKVSKLLRTVHPTWKTPVYAVWASVLAQILVGLPALYNYTAFAAITSIGVIGLYISYLVPLVLRMTVYRTKFKPGPFNLGAASGPVNLIAIAWACLAIVLFALPQVYPVTALNLNYAPVAVGITLAIAGVWWVLDANTWFRGPRDGWGAEDDSAEGGVEAGAKDVDVSAAT</sequence>
<feature type="transmembrane region" description="Helical" evidence="7">
    <location>
        <begin position="114"/>
        <end position="145"/>
    </location>
</feature>
<dbReference type="GO" id="GO:0016020">
    <property type="term" value="C:membrane"/>
    <property type="evidence" value="ECO:0007669"/>
    <property type="project" value="UniProtKB-SubCell"/>
</dbReference>
<evidence type="ECO:0000256" key="4">
    <source>
        <dbReference type="ARBA" id="ARBA00022989"/>
    </source>
</evidence>
<keyword evidence="2" id="KW-0813">Transport</keyword>
<feature type="region of interest" description="Disordered" evidence="6">
    <location>
        <begin position="519"/>
        <end position="541"/>
    </location>
</feature>
<dbReference type="Pfam" id="PF13520">
    <property type="entry name" value="AA_permease_2"/>
    <property type="match status" value="1"/>
</dbReference>
<protein>
    <submittedName>
        <fullName evidence="8">Amino-acid permease</fullName>
    </submittedName>
</protein>
<feature type="transmembrane region" description="Helical" evidence="7">
    <location>
        <begin position="454"/>
        <end position="473"/>
    </location>
</feature>
<evidence type="ECO:0000256" key="6">
    <source>
        <dbReference type="SAM" id="MobiDB-lite"/>
    </source>
</evidence>
<feature type="transmembrane region" description="Helical" evidence="7">
    <location>
        <begin position="412"/>
        <end position="433"/>
    </location>
</feature>
<dbReference type="PIRSF" id="PIRSF006060">
    <property type="entry name" value="AA_transporter"/>
    <property type="match status" value="1"/>
</dbReference>
<accession>A0A2V0PHW6</accession>
<dbReference type="Gene3D" id="1.20.1740.10">
    <property type="entry name" value="Amino acid/polyamine transporter I"/>
    <property type="match status" value="1"/>
</dbReference>
<organism evidence="8 9">
    <name type="scientific">Raphidocelis subcapitata</name>
    <dbReference type="NCBI Taxonomy" id="307507"/>
    <lineage>
        <taxon>Eukaryota</taxon>
        <taxon>Viridiplantae</taxon>
        <taxon>Chlorophyta</taxon>
        <taxon>core chlorophytes</taxon>
        <taxon>Chlorophyceae</taxon>
        <taxon>CS clade</taxon>
        <taxon>Sphaeropleales</taxon>
        <taxon>Selenastraceae</taxon>
        <taxon>Raphidocelis</taxon>
    </lineage>
</organism>
<feature type="transmembrane region" description="Helical" evidence="7">
    <location>
        <begin position="195"/>
        <end position="215"/>
    </location>
</feature>
<comment type="caution">
    <text evidence="8">The sequence shown here is derived from an EMBL/GenBank/DDBJ whole genome shotgun (WGS) entry which is preliminary data.</text>
</comment>
<dbReference type="GO" id="GO:0022857">
    <property type="term" value="F:transmembrane transporter activity"/>
    <property type="evidence" value="ECO:0007669"/>
    <property type="project" value="InterPro"/>
</dbReference>
<evidence type="ECO:0000256" key="5">
    <source>
        <dbReference type="ARBA" id="ARBA00023136"/>
    </source>
</evidence>
<feature type="transmembrane region" description="Helical" evidence="7">
    <location>
        <begin position="39"/>
        <end position="63"/>
    </location>
</feature>